<protein>
    <submittedName>
        <fullName evidence="5">EAL domain-containing protein</fullName>
    </submittedName>
</protein>
<feature type="domain" description="EAL" evidence="3">
    <location>
        <begin position="423"/>
        <end position="672"/>
    </location>
</feature>
<feature type="transmembrane region" description="Helical" evidence="2">
    <location>
        <begin position="131"/>
        <end position="149"/>
    </location>
</feature>
<dbReference type="SUPFAM" id="SSF55073">
    <property type="entry name" value="Nucleotide cyclase"/>
    <property type="match status" value="1"/>
</dbReference>
<gene>
    <name evidence="5" type="ORF">RS130_09485</name>
</gene>
<evidence type="ECO:0000259" key="3">
    <source>
        <dbReference type="PROSITE" id="PS50883"/>
    </source>
</evidence>
<name>A0ABU3SVW4_9ALTE</name>
<dbReference type="PROSITE" id="PS50883">
    <property type="entry name" value="EAL"/>
    <property type="match status" value="1"/>
</dbReference>
<dbReference type="CDD" id="cd01949">
    <property type="entry name" value="GGDEF"/>
    <property type="match status" value="1"/>
</dbReference>
<dbReference type="SMART" id="SM00052">
    <property type="entry name" value="EAL"/>
    <property type="match status" value="1"/>
</dbReference>
<dbReference type="Proteomes" id="UP001247805">
    <property type="component" value="Unassembled WGS sequence"/>
</dbReference>
<dbReference type="Pfam" id="PF00990">
    <property type="entry name" value="GGDEF"/>
    <property type="match status" value="1"/>
</dbReference>
<dbReference type="InterPro" id="IPR029787">
    <property type="entry name" value="Nucleotide_cyclase"/>
</dbReference>
<accession>A0ABU3SVW4</accession>
<feature type="transmembrane region" description="Helical" evidence="2">
    <location>
        <begin position="68"/>
        <end position="83"/>
    </location>
</feature>
<dbReference type="Gene3D" id="3.20.20.450">
    <property type="entry name" value="EAL domain"/>
    <property type="match status" value="1"/>
</dbReference>
<dbReference type="InterPro" id="IPR000160">
    <property type="entry name" value="GGDEF_dom"/>
</dbReference>
<dbReference type="SMART" id="SM00267">
    <property type="entry name" value="GGDEF"/>
    <property type="match status" value="1"/>
</dbReference>
<reference evidence="5 6" key="1">
    <citation type="submission" date="2023-10" db="EMBL/GenBank/DDBJ databases">
        <title>Glaciecola aquimarina strain GGW-M5 nov., isolated from a coastal seawater.</title>
        <authorList>
            <person name="Bayburt H."/>
            <person name="Kim J.M."/>
            <person name="Choi B.J."/>
            <person name="Jeon C.O."/>
        </authorList>
    </citation>
    <scope>NUCLEOTIDE SEQUENCE [LARGE SCALE GENOMIC DNA]</scope>
    <source>
        <strain evidence="5 6">KCTC 32108</strain>
    </source>
</reference>
<dbReference type="InterPro" id="IPR052155">
    <property type="entry name" value="Biofilm_reg_signaling"/>
</dbReference>
<sequence length="678" mass="75624">MCYYLPALNLPLEQYFIPHTSNQSAKCAQRDALDLLYGNNSGSLVVTLSICLALVFGFPDNPVQSLKVYWLLFMCAIFVWRFLQTRHWKTKLKGQVYDATKPMSKFKIGRYLTACGFSAYSIMFFHAMDVIELACTIVILSAMAGGAATTLAASKVLCRSYAAILLIPISLLSIVSEDSYHNTLGILGGIFVVIMYSAAKRAHQFTTESILIKNQHADLLEEMELKNQQISEANTTLERKVKKRTDEIFELSNIDPLTKLFNRNAFSENLRLLIDSCKLRDTKLAVLFIDLDGFKSINDSLGHTVGDKVLLKTAQRLTNHSEKAQSLCRWGGDEFLIALENVEGDDALQFARQLISNLSKPIIIEQHELNVGATVGIAMYPDHGTDEIELITLADTAMYQQKQSVKSEVCMFTEQMRETLYRQITLKNGLSSALKNNQLYMVYQPVVDCDTGQVGFCEALLRWELDGKLIPPSEFIPVAEQYGLIYSIGAWVMQQSCQQAASWSFDKDVSVSVNVSVAQLMHGDLVNIVTRALHDSGLPAENLHIEITESIFAADINYVLQQMKSLQKLNIKVSVDDFGTGFSSLALLQSLSADVVKIDRSFISTIDKGGKAIIQATQYMANELGYSVVAEGVETKKQADDLKAMGVANLQGFYFGKPMKLEKLDAWHQGFKQDNRKL</sequence>
<dbReference type="PANTHER" id="PTHR44757">
    <property type="entry name" value="DIGUANYLATE CYCLASE DGCP"/>
    <property type="match status" value="1"/>
</dbReference>
<evidence type="ECO:0000313" key="6">
    <source>
        <dbReference type="Proteomes" id="UP001247805"/>
    </source>
</evidence>
<evidence type="ECO:0000259" key="4">
    <source>
        <dbReference type="PROSITE" id="PS50887"/>
    </source>
</evidence>
<dbReference type="NCBIfam" id="TIGR00254">
    <property type="entry name" value="GGDEF"/>
    <property type="match status" value="1"/>
</dbReference>
<feature type="coiled-coil region" evidence="1">
    <location>
        <begin position="213"/>
        <end position="240"/>
    </location>
</feature>
<proteinExistence type="predicted"/>
<evidence type="ECO:0000313" key="5">
    <source>
        <dbReference type="EMBL" id="MDU0354139.1"/>
    </source>
</evidence>
<keyword evidence="2" id="KW-1133">Transmembrane helix</keyword>
<feature type="transmembrane region" description="Helical" evidence="2">
    <location>
        <begin position="35"/>
        <end position="56"/>
    </location>
</feature>
<feature type="transmembrane region" description="Helical" evidence="2">
    <location>
        <begin position="180"/>
        <end position="199"/>
    </location>
</feature>
<feature type="transmembrane region" description="Helical" evidence="2">
    <location>
        <begin position="156"/>
        <end position="174"/>
    </location>
</feature>
<evidence type="ECO:0000256" key="2">
    <source>
        <dbReference type="SAM" id="Phobius"/>
    </source>
</evidence>
<organism evidence="5 6">
    <name type="scientific">Paraglaciecola aquimarina</name>
    <dbReference type="NCBI Taxonomy" id="1235557"/>
    <lineage>
        <taxon>Bacteria</taxon>
        <taxon>Pseudomonadati</taxon>
        <taxon>Pseudomonadota</taxon>
        <taxon>Gammaproteobacteria</taxon>
        <taxon>Alteromonadales</taxon>
        <taxon>Alteromonadaceae</taxon>
        <taxon>Paraglaciecola</taxon>
    </lineage>
</organism>
<evidence type="ECO:0000256" key="1">
    <source>
        <dbReference type="SAM" id="Coils"/>
    </source>
</evidence>
<dbReference type="SUPFAM" id="SSF141868">
    <property type="entry name" value="EAL domain-like"/>
    <property type="match status" value="1"/>
</dbReference>
<dbReference type="Gene3D" id="3.30.70.270">
    <property type="match status" value="1"/>
</dbReference>
<feature type="domain" description="GGDEF" evidence="4">
    <location>
        <begin position="282"/>
        <end position="414"/>
    </location>
</feature>
<keyword evidence="2" id="KW-0812">Transmembrane</keyword>
<dbReference type="InterPro" id="IPR035919">
    <property type="entry name" value="EAL_sf"/>
</dbReference>
<keyword evidence="6" id="KW-1185">Reference proteome</keyword>
<dbReference type="EMBL" id="JAWDIO010000002">
    <property type="protein sequence ID" value="MDU0354139.1"/>
    <property type="molecule type" value="Genomic_DNA"/>
</dbReference>
<dbReference type="PANTHER" id="PTHR44757:SF2">
    <property type="entry name" value="BIOFILM ARCHITECTURE MAINTENANCE PROTEIN MBAA"/>
    <property type="match status" value="1"/>
</dbReference>
<keyword evidence="2" id="KW-0472">Membrane</keyword>
<dbReference type="Pfam" id="PF00563">
    <property type="entry name" value="EAL"/>
    <property type="match status" value="1"/>
</dbReference>
<dbReference type="PROSITE" id="PS50887">
    <property type="entry name" value="GGDEF"/>
    <property type="match status" value="1"/>
</dbReference>
<dbReference type="InterPro" id="IPR043128">
    <property type="entry name" value="Rev_trsase/Diguanyl_cyclase"/>
</dbReference>
<comment type="caution">
    <text evidence="5">The sequence shown here is derived from an EMBL/GenBank/DDBJ whole genome shotgun (WGS) entry which is preliminary data.</text>
</comment>
<dbReference type="CDD" id="cd01948">
    <property type="entry name" value="EAL"/>
    <property type="match status" value="1"/>
</dbReference>
<dbReference type="InterPro" id="IPR001633">
    <property type="entry name" value="EAL_dom"/>
</dbReference>
<dbReference type="RefSeq" id="WP_316025760.1">
    <property type="nucleotide sequence ID" value="NZ_JAWDIO010000002.1"/>
</dbReference>
<keyword evidence="1" id="KW-0175">Coiled coil</keyword>